<protein>
    <submittedName>
        <fullName evidence="2">Type 11 methyltransferase</fullName>
    </submittedName>
</protein>
<dbReference type="Pfam" id="PF13649">
    <property type="entry name" value="Methyltransf_25"/>
    <property type="match status" value="1"/>
</dbReference>
<evidence type="ECO:0000259" key="1">
    <source>
        <dbReference type="Pfam" id="PF13649"/>
    </source>
</evidence>
<reference evidence="2 3" key="1">
    <citation type="submission" date="2015-09" db="EMBL/GenBank/DDBJ databases">
        <authorList>
            <consortium name="Pathogen Informatics"/>
        </authorList>
    </citation>
    <scope>NUCLEOTIDE SEQUENCE [LARGE SCALE GENOMIC DNA]</scope>
    <source>
        <strain evidence="2 3">2789STDY5608850</strain>
    </source>
</reference>
<dbReference type="InterPro" id="IPR041698">
    <property type="entry name" value="Methyltransf_25"/>
</dbReference>
<evidence type="ECO:0000313" key="3">
    <source>
        <dbReference type="Proteomes" id="UP000095651"/>
    </source>
</evidence>
<keyword evidence="2" id="KW-0489">Methyltransferase</keyword>
<dbReference type="GO" id="GO:0008168">
    <property type="term" value="F:methyltransferase activity"/>
    <property type="evidence" value="ECO:0007669"/>
    <property type="project" value="UniProtKB-KW"/>
</dbReference>
<dbReference type="CDD" id="cd02440">
    <property type="entry name" value="AdoMet_MTases"/>
    <property type="match status" value="1"/>
</dbReference>
<dbReference type="SUPFAM" id="SSF53335">
    <property type="entry name" value="S-adenosyl-L-methionine-dependent methyltransferases"/>
    <property type="match status" value="1"/>
</dbReference>
<dbReference type="AlphaFoldDB" id="A0A173ZZU7"/>
<dbReference type="Gene3D" id="3.40.50.150">
    <property type="entry name" value="Vaccinia Virus protein VP39"/>
    <property type="match status" value="1"/>
</dbReference>
<feature type="domain" description="Methyltransferase" evidence="1">
    <location>
        <begin position="55"/>
        <end position="141"/>
    </location>
</feature>
<organism evidence="2 3">
    <name type="scientific">Hungatella hathewayi</name>
    <dbReference type="NCBI Taxonomy" id="154046"/>
    <lineage>
        <taxon>Bacteria</taxon>
        <taxon>Bacillati</taxon>
        <taxon>Bacillota</taxon>
        <taxon>Clostridia</taxon>
        <taxon>Lachnospirales</taxon>
        <taxon>Lachnospiraceae</taxon>
        <taxon>Hungatella</taxon>
    </lineage>
</organism>
<dbReference type="RefSeq" id="WP_055653410.1">
    <property type="nucleotide sequence ID" value="NZ_CABIXC010000002.1"/>
</dbReference>
<dbReference type="GO" id="GO:0032259">
    <property type="term" value="P:methylation"/>
    <property type="evidence" value="ECO:0007669"/>
    <property type="project" value="UniProtKB-KW"/>
</dbReference>
<sequence>MGSISSEIKDLLMKYHGDTKLAIKEEPEPAYFYALSDTRENVLEWFDFKPEASLLEVGSGCGALTGLYSRRVKDVTVLDEDLEDLEVNRLRHGACGNIQYVKGSLDTYEGGAFDYVVMAGSLKIPYEVQINRAKSLLKPGGTLMVAVDNRLGLKYKSGVKPDETCLLKKELTELLCSASDGKCGKLEYYYPMPDYRLPVIIYSDEHLPAKGELAHAVLAYDYPEYIRFDPGKFFDEICEAGLFETFANSFLAIWSSYEED</sequence>
<dbReference type="Proteomes" id="UP000095651">
    <property type="component" value="Unassembled WGS sequence"/>
</dbReference>
<evidence type="ECO:0000313" key="2">
    <source>
        <dbReference type="EMBL" id="CUN81841.1"/>
    </source>
</evidence>
<proteinExistence type="predicted"/>
<keyword evidence="2" id="KW-0808">Transferase</keyword>
<dbReference type="InterPro" id="IPR029063">
    <property type="entry name" value="SAM-dependent_MTases_sf"/>
</dbReference>
<accession>A0A173ZZU7</accession>
<gene>
    <name evidence="2" type="ORF">ERS852407_01175</name>
</gene>
<dbReference type="EMBL" id="CYZE01000002">
    <property type="protein sequence ID" value="CUN81841.1"/>
    <property type="molecule type" value="Genomic_DNA"/>
</dbReference>
<name>A0A173ZZU7_9FIRM</name>